<protein>
    <recommendedName>
        <fullName evidence="2 5">Aminoglycoside N(3)-acetyltransferase</fullName>
        <ecNumber evidence="5">2.3.1.-</ecNumber>
    </recommendedName>
</protein>
<evidence type="ECO:0000313" key="7">
    <source>
        <dbReference type="Proteomes" id="UP000236735"/>
    </source>
</evidence>
<accession>A0A1H5TGJ8</accession>
<evidence type="ECO:0000256" key="5">
    <source>
        <dbReference type="RuleBase" id="RU365031"/>
    </source>
</evidence>
<dbReference type="AlphaFoldDB" id="A0A1H5TGJ8"/>
<dbReference type="PANTHER" id="PTHR11104">
    <property type="entry name" value="AMINOGLYCOSIDE N3-ACETYLTRANSFERASE"/>
    <property type="match status" value="1"/>
</dbReference>
<keyword evidence="5" id="KW-0046">Antibiotic resistance</keyword>
<evidence type="ECO:0000256" key="2">
    <source>
        <dbReference type="ARBA" id="ARBA00012882"/>
    </source>
</evidence>
<dbReference type="SUPFAM" id="SSF110710">
    <property type="entry name" value="TTHA0583/YokD-like"/>
    <property type="match status" value="1"/>
</dbReference>
<dbReference type="InterPro" id="IPR028345">
    <property type="entry name" value="Antibiotic_NAT-like"/>
</dbReference>
<dbReference type="EC" id="2.3.1.-" evidence="5"/>
<dbReference type="Pfam" id="PF02522">
    <property type="entry name" value="Antibiotic_NAT"/>
    <property type="match status" value="1"/>
</dbReference>
<reference evidence="6 7" key="1">
    <citation type="submission" date="2016-10" db="EMBL/GenBank/DDBJ databases">
        <authorList>
            <person name="de Groot N.N."/>
        </authorList>
    </citation>
    <scope>NUCLEOTIDE SEQUENCE [LARGE SCALE GENOMIC DNA]</scope>
    <source>
        <strain evidence="6 7">AR32</strain>
    </source>
</reference>
<evidence type="ECO:0000256" key="4">
    <source>
        <dbReference type="ARBA" id="ARBA00023315"/>
    </source>
</evidence>
<evidence type="ECO:0000313" key="6">
    <source>
        <dbReference type="EMBL" id="SEF61318.1"/>
    </source>
</evidence>
<dbReference type="PANTHER" id="PTHR11104:SF0">
    <property type="entry name" value="SPBETA PROPHAGE-DERIVED AMINOGLYCOSIDE N(3')-ACETYLTRANSFERASE-LIKE PROTEIN YOKD"/>
    <property type="match status" value="1"/>
</dbReference>
<organism evidence="6 7">
    <name type="scientific">Xylanibacter ruminicola</name>
    <name type="common">Prevotella ruminicola</name>
    <dbReference type="NCBI Taxonomy" id="839"/>
    <lineage>
        <taxon>Bacteria</taxon>
        <taxon>Pseudomonadati</taxon>
        <taxon>Bacteroidota</taxon>
        <taxon>Bacteroidia</taxon>
        <taxon>Bacteroidales</taxon>
        <taxon>Prevotellaceae</taxon>
        <taxon>Xylanibacter</taxon>
    </lineage>
</organism>
<dbReference type="InterPro" id="IPR003679">
    <property type="entry name" value="Amioglycoside_AcTrfase"/>
</dbReference>
<sequence length="258" mass="29217">MAYISYLDLPKYWGLERGDRVLLTSDIMQLMFTAMRNGERFDRDAFLDAILGVIGEEGTLLIPTFNWDFCHGVAFDYHKTPCKTGALGGFALNRPDFRRTQHPLYSFAVAGKDQQLLCDMQNVSSFGVDSPFGYLEKNHGKNVIIGIHYTDCFTFVHHCEEVCGVDTYRFSKTFTGQYIDADGQESTRSYSMLVRSYELYEATDLTLIGEKMERAGVAHMIILNEIPYRIVDLTAAAPVICDDIKNNASRGICKHKLQ</sequence>
<evidence type="ECO:0000256" key="1">
    <source>
        <dbReference type="ARBA" id="ARBA00006383"/>
    </source>
</evidence>
<keyword evidence="3 5" id="KW-0808">Transferase</keyword>
<dbReference type="GO" id="GO:0046677">
    <property type="term" value="P:response to antibiotic"/>
    <property type="evidence" value="ECO:0007669"/>
    <property type="project" value="UniProtKB-KW"/>
</dbReference>
<name>A0A1H5TGJ8_XYLRU</name>
<dbReference type="GO" id="GO:0046353">
    <property type="term" value="F:aminoglycoside 3-N-acetyltransferase activity"/>
    <property type="evidence" value="ECO:0007669"/>
    <property type="project" value="UniProtKB-EC"/>
</dbReference>
<dbReference type="Proteomes" id="UP000236735">
    <property type="component" value="Unassembled WGS sequence"/>
</dbReference>
<proteinExistence type="inferred from homology"/>
<dbReference type="EMBL" id="FNUV01000002">
    <property type="protein sequence ID" value="SEF61318.1"/>
    <property type="molecule type" value="Genomic_DNA"/>
</dbReference>
<comment type="catalytic activity">
    <reaction evidence="5">
        <text>a 2-deoxystreptamine antibiotic + acetyl-CoA = an N(3)-acetyl-2-deoxystreptamine antibiotic + CoA + H(+)</text>
        <dbReference type="Rhea" id="RHEA:12665"/>
        <dbReference type="ChEBI" id="CHEBI:15378"/>
        <dbReference type="ChEBI" id="CHEBI:57287"/>
        <dbReference type="ChEBI" id="CHEBI:57288"/>
        <dbReference type="ChEBI" id="CHEBI:57921"/>
        <dbReference type="ChEBI" id="CHEBI:77452"/>
        <dbReference type="EC" id="2.3.1.81"/>
    </reaction>
</comment>
<dbReference type="RefSeq" id="WP_103915328.1">
    <property type="nucleotide sequence ID" value="NZ_FNUV01000002.1"/>
</dbReference>
<comment type="similarity">
    <text evidence="1 5">Belongs to the antibiotic N-acetyltransferase family.</text>
</comment>
<evidence type="ECO:0000256" key="3">
    <source>
        <dbReference type="ARBA" id="ARBA00022679"/>
    </source>
</evidence>
<keyword evidence="4 5" id="KW-0012">Acyltransferase</keyword>
<gene>
    <name evidence="6" type="ORF">SAMN05216354_1023</name>
</gene>